<dbReference type="InterPro" id="IPR036331">
    <property type="entry name" value="Chagasin-like_sf"/>
</dbReference>
<dbReference type="SUPFAM" id="SSF141066">
    <property type="entry name" value="ICP-like"/>
    <property type="match status" value="1"/>
</dbReference>
<feature type="region of interest" description="Disordered" evidence="3">
    <location>
        <begin position="34"/>
        <end position="65"/>
    </location>
</feature>
<name>A0A371K6P7_9GAMM</name>
<dbReference type="Pfam" id="PF09394">
    <property type="entry name" value="Inhibitor_I42"/>
    <property type="match status" value="1"/>
</dbReference>
<dbReference type="InterPro" id="IPR018990">
    <property type="entry name" value="Prot_inh_I42_chagasin"/>
</dbReference>
<dbReference type="AlphaFoldDB" id="A0A371K6P7"/>
<evidence type="ECO:0000256" key="3">
    <source>
        <dbReference type="SAM" id="MobiDB-lite"/>
    </source>
</evidence>
<evidence type="ECO:0000259" key="4">
    <source>
        <dbReference type="Pfam" id="PF09394"/>
    </source>
</evidence>
<evidence type="ECO:0000256" key="1">
    <source>
        <dbReference type="ARBA" id="ARBA00022690"/>
    </source>
</evidence>
<reference evidence="5 6" key="1">
    <citation type="submission" date="2018-08" db="EMBL/GenBank/DDBJ databases">
        <title>Lysobacter sp. zong2l5, whole genome shotgun sequence.</title>
        <authorList>
            <person name="Zhang X."/>
            <person name="Feng G."/>
            <person name="Zhu H."/>
        </authorList>
    </citation>
    <scope>NUCLEOTIDE SEQUENCE [LARGE SCALE GENOMIC DNA]</scope>
    <source>
        <strain evidence="6">zong2l5</strain>
    </source>
</reference>
<protein>
    <recommendedName>
        <fullName evidence="4">Proteinase inhibitor I42 chagasin domain-containing protein</fullName>
    </recommendedName>
</protein>
<accession>A0A371K6P7</accession>
<dbReference type="PANTHER" id="PTHR36530">
    <property type="entry name" value="INHIBITOR OF CYSTEINE PEPTIDASE"/>
    <property type="match status" value="1"/>
</dbReference>
<dbReference type="GO" id="GO:0004869">
    <property type="term" value="F:cysteine-type endopeptidase inhibitor activity"/>
    <property type="evidence" value="ECO:0007669"/>
    <property type="project" value="UniProtKB-KW"/>
</dbReference>
<evidence type="ECO:0000313" key="5">
    <source>
        <dbReference type="EMBL" id="RDZ29631.1"/>
    </source>
</evidence>
<dbReference type="InterPro" id="IPR052781">
    <property type="entry name" value="Cys_protease_inhibitor_I42"/>
</dbReference>
<gene>
    <name evidence="5" type="ORF">DX914_00720</name>
</gene>
<proteinExistence type="predicted"/>
<dbReference type="Gene3D" id="2.60.40.2020">
    <property type="match status" value="1"/>
</dbReference>
<evidence type="ECO:0000313" key="6">
    <source>
        <dbReference type="Proteomes" id="UP000264492"/>
    </source>
</evidence>
<evidence type="ECO:0000256" key="2">
    <source>
        <dbReference type="ARBA" id="ARBA00022704"/>
    </source>
</evidence>
<dbReference type="Proteomes" id="UP000264492">
    <property type="component" value="Unassembled WGS sequence"/>
</dbReference>
<organism evidence="5 6">
    <name type="scientific">Lysobacter silvisoli</name>
    <dbReference type="NCBI Taxonomy" id="2293254"/>
    <lineage>
        <taxon>Bacteria</taxon>
        <taxon>Pseudomonadati</taxon>
        <taxon>Pseudomonadota</taxon>
        <taxon>Gammaproteobacteria</taxon>
        <taxon>Lysobacterales</taxon>
        <taxon>Lysobacteraceae</taxon>
        <taxon>Lysobacter</taxon>
    </lineage>
</organism>
<dbReference type="PANTHER" id="PTHR36530:SF1">
    <property type="entry name" value="AMOEBIASIN-1"/>
    <property type="match status" value="1"/>
</dbReference>
<sequence>MRVLVTAVKNRPSKRGSRLSRACSQTRQCGRVSGAAGAGWKAMDPRLAPARRPDSPDSDMNVAGSSGRILRPPPSEGAAMNRFFAACAIAASLTGCASSADSAGAASTTGERRLVVADANGPVQLQPGEVVVLDLEANPSTGYGWIVDTTAAAGVIEQMGEPSMALSNPGAVGGGGTQTWRFRAAAKGRGVLRLDYRRAWEKDVAPVRSVSWNIEVR</sequence>
<keyword evidence="1" id="KW-0646">Protease inhibitor</keyword>
<keyword evidence="2" id="KW-0789">Thiol protease inhibitor</keyword>
<dbReference type="EMBL" id="QTSU01000001">
    <property type="protein sequence ID" value="RDZ29631.1"/>
    <property type="molecule type" value="Genomic_DNA"/>
</dbReference>
<comment type="caution">
    <text evidence="5">The sequence shown here is derived from an EMBL/GenBank/DDBJ whole genome shotgun (WGS) entry which is preliminary data.</text>
</comment>
<keyword evidence="6" id="KW-1185">Reference proteome</keyword>
<feature type="domain" description="Proteinase inhibitor I42 chagasin" evidence="4">
    <location>
        <begin position="125"/>
        <end position="209"/>
    </location>
</feature>